<sequence length="138" mass="14590">MATTANWTIGQQGVTIRLRNNESPRLRRSTHGARWLGAGHRRRGEAGRRKVAWQRLCSPNADVHRGALPLPAEAGRRKAASDGDNGLRGGGELGVGMATVTAQRLATVVVAHDDDPGRGAEAAEVVRLAESAEGGEAR</sequence>
<evidence type="ECO:0008006" key="5">
    <source>
        <dbReference type="Google" id="ProtNLM"/>
    </source>
</evidence>
<dbReference type="EMBL" id="AP004379">
    <property type="protein sequence ID" value="BAD30696.1"/>
    <property type="molecule type" value="Genomic_DNA"/>
</dbReference>
<dbReference type="AlphaFoldDB" id="Q6Z396"/>
<reference evidence="3" key="1">
    <citation type="submission" date="2001-11" db="EMBL/GenBank/DDBJ databases">
        <title>Oryza sativa nipponbare(GA3) genomic DNA, chromosome 7, PAC clone:P0589E08.</title>
        <authorList>
            <person name="Sasaki T."/>
            <person name="Matsumoto T."/>
            <person name="Yamamoto K."/>
        </authorList>
    </citation>
    <scope>NUCLEOTIDE SEQUENCE</scope>
</reference>
<protein>
    <recommendedName>
        <fullName evidence="5">DUF834 domain-containing protein</fullName>
    </recommendedName>
</protein>
<evidence type="ECO:0000256" key="1">
    <source>
        <dbReference type="SAM" id="MobiDB-lite"/>
    </source>
</evidence>
<accession>Q6Z396</accession>
<reference evidence="4" key="3">
    <citation type="journal article" date="2005" name="Nature">
        <title>The map-based sequence of the rice genome.</title>
        <authorList>
            <consortium name="International rice genome sequencing project (IRGSP)"/>
            <person name="Matsumoto T."/>
            <person name="Wu J."/>
            <person name="Kanamori H."/>
            <person name="Katayose Y."/>
            <person name="Fujisawa M."/>
            <person name="Namiki N."/>
            <person name="Mizuno H."/>
            <person name="Yamamoto K."/>
            <person name="Antonio B.A."/>
            <person name="Baba T."/>
            <person name="Sakata K."/>
            <person name="Nagamura Y."/>
            <person name="Aoki H."/>
            <person name="Arikawa K."/>
            <person name="Arita K."/>
            <person name="Bito T."/>
            <person name="Chiden Y."/>
            <person name="Fujitsuka N."/>
            <person name="Fukunaka R."/>
            <person name="Hamada M."/>
            <person name="Harada C."/>
            <person name="Hayashi A."/>
            <person name="Hijishita S."/>
            <person name="Honda M."/>
            <person name="Hosokawa S."/>
            <person name="Ichikawa Y."/>
            <person name="Idonuma A."/>
            <person name="Iijima M."/>
            <person name="Ikeda M."/>
            <person name="Ikeno M."/>
            <person name="Ito K."/>
            <person name="Ito S."/>
            <person name="Ito T."/>
            <person name="Ito Y."/>
            <person name="Ito Y."/>
            <person name="Iwabuchi A."/>
            <person name="Kamiya K."/>
            <person name="Karasawa W."/>
            <person name="Kurita K."/>
            <person name="Katagiri S."/>
            <person name="Kikuta A."/>
            <person name="Kobayashi H."/>
            <person name="Kobayashi N."/>
            <person name="Machita K."/>
            <person name="Maehara T."/>
            <person name="Masukawa M."/>
            <person name="Mizubayashi T."/>
            <person name="Mukai Y."/>
            <person name="Nagasaki H."/>
            <person name="Nagata Y."/>
            <person name="Naito S."/>
            <person name="Nakashima M."/>
            <person name="Nakama Y."/>
            <person name="Nakamichi Y."/>
            <person name="Nakamura M."/>
            <person name="Meguro A."/>
            <person name="Negishi M."/>
            <person name="Ohta I."/>
            <person name="Ohta T."/>
            <person name="Okamoto M."/>
            <person name="Ono N."/>
            <person name="Saji S."/>
            <person name="Sakaguchi M."/>
            <person name="Sakai K."/>
            <person name="Shibata M."/>
            <person name="Shimokawa T."/>
            <person name="Song J."/>
            <person name="Takazaki Y."/>
            <person name="Terasawa K."/>
            <person name="Tsugane M."/>
            <person name="Tsuji K."/>
            <person name="Ueda S."/>
            <person name="Waki K."/>
            <person name="Yamagata H."/>
            <person name="Yamamoto M."/>
            <person name="Yamamoto S."/>
            <person name="Yamane H."/>
            <person name="Yoshiki S."/>
            <person name="Yoshihara R."/>
            <person name="Yukawa K."/>
            <person name="Zhong H."/>
            <person name="Yano M."/>
            <person name="Yuan Q."/>
            <person name="Ouyang S."/>
            <person name="Liu J."/>
            <person name="Jones K.M."/>
            <person name="Gansberger K."/>
            <person name="Moffat K."/>
            <person name="Hill J."/>
            <person name="Bera J."/>
            <person name="Fadrosh D."/>
            <person name="Jin S."/>
            <person name="Johri S."/>
            <person name="Kim M."/>
            <person name="Overton L."/>
            <person name="Reardon M."/>
            <person name="Tsitrin T."/>
            <person name="Vuong H."/>
            <person name="Weaver B."/>
            <person name="Ciecko A."/>
            <person name="Tallon L."/>
            <person name="Jackson J."/>
            <person name="Pai G."/>
            <person name="Aken S.V."/>
            <person name="Utterback T."/>
            <person name="Reidmuller S."/>
            <person name="Feldblyum T."/>
            <person name="Hsiao J."/>
            <person name="Zismann V."/>
            <person name="Iobst S."/>
            <person name="de Vazeille A.R."/>
            <person name="Buell C.R."/>
            <person name="Ying K."/>
            <person name="Li Y."/>
            <person name="Lu T."/>
            <person name="Huang Y."/>
            <person name="Zhao Q."/>
            <person name="Feng Q."/>
            <person name="Zhang L."/>
            <person name="Zhu J."/>
            <person name="Weng Q."/>
            <person name="Mu J."/>
            <person name="Lu Y."/>
            <person name="Fan D."/>
            <person name="Liu Y."/>
            <person name="Guan J."/>
            <person name="Zhang Y."/>
            <person name="Yu S."/>
            <person name="Liu X."/>
            <person name="Zhang Y."/>
            <person name="Hong G."/>
            <person name="Han B."/>
            <person name="Choisne N."/>
            <person name="Demange N."/>
            <person name="Orjeda G."/>
            <person name="Samain S."/>
            <person name="Cattolico L."/>
            <person name="Pelletier E."/>
            <person name="Couloux A."/>
            <person name="Segurens B."/>
            <person name="Wincker P."/>
            <person name="D'Hont A."/>
            <person name="Scarpelli C."/>
            <person name="Weissenbach J."/>
            <person name="Salanoubat M."/>
            <person name="Quetier F."/>
            <person name="Yu Y."/>
            <person name="Kim H.R."/>
            <person name="Rambo T."/>
            <person name="Currie J."/>
            <person name="Collura K."/>
            <person name="Luo M."/>
            <person name="Yang T."/>
            <person name="Ammiraju J.S.S."/>
            <person name="Engler F."/>
            <person name="Soderlund C."/>
            <person name="Wing R.A."/>
            <person name="Palmer L.E."/>
            <person name="de la Bastide M."/>
            <person name="Spiegel L."/>
            <person name="Nascimento L."/>
            <person name="Zutavern T."/>
            <person name="O'Shaughnessy A."/>
            <person name="Dike S."/>
            <person name="Dedhia N."/>
            <person name="Preston R."/>
            <person name="Balija V."/>
            <person name="McCombie W.R."/>
            <person name="Chow T."/>
            <person name="Chen H."/>
            <person name="Chung M."/>
            <person name="Chen C."/>
            <person name="Shaw J."/>
            <person name="Wu H."/>
            <person name="Hsiao K."/>
            <person name="Chao Y."/>
            <person name="Chu M."/>
            <person name="Cheng C."/>
            <person name="Hour A."/>
            <person name="Lee P."/>
            <person name="Lin S."/>
            <person name="Lin Y."/>
            <person name="Liou J."/>
            <person name="Liu S."/>
            <person name="Hsing Y."/>
            <person name="Raghuvanshi S."/>
            <person name="Mohanty A."/>
            <person name="Bharti A.K."/>
            <person name="Gaur A."/>
            <person name="Gupta V."/>
            <person name="Kumar D."/>
            <person name="Ravi V."/>
            <person name="Vij S."/>
            <person name="Kapur A."/>
            <person name="Khurana P."/>
            <person name="Khurana P."/>
            <person name="Khurana J.P."/>
            <person name="Tyagi A.K."/>
            <person name="Gaikwad K."/>
            <person name="Singh A."/>
            <person name="Dalal V."/>
            <person name="Srivastava S."/>
            <person name="Dixit A."/>
            <person name="Pal A.K."/>
            <person name="Ghazi I.A."/>
            <person name="Yadav M."/>
            <person name="Pandit A."/>
            <person name="Bhargava A."/>
            <person name="Sureshbabu K."/>
            <person name="Batra K."/>
            <person name="Sharma T.R."/>
            <person name="Mohapatra T."/>
            <person name="Singh N.K."/>
            <person name="Messing J."/>
            <person name="Nelson A.B."/>
            <person name="Fuks G."/>
            <person name="Kavchok S."/>
            <person name="Keizer G."/>
            <person name="Linton E."/>
            <person name="Llaca V."/>
            <person name="Song R."/>
            <person name="Tanyolac B."/>
            <person name="Young S."/>
            <person name="Ho-Il K."/>
            <person name="Hahn J.H."/>
            <person name="Sangsakoo G."/>
            <person name="Vanavichit A."/>
            <person name="de Mattos Luiz.A.T."/>
            <person name="Zimmer P.D."/>
            <person name="Malone G."/>
            <person name="Dellagostin O."/>
            <person name="de Oliveira A.C."/>
            <person name="Bevan M."/>
            <person name="Bancroft I."/>
            <person name="Minx P."/>
            <person name="Cordum H."/>
            <person name="Wilson R."/>
            <person name="Cheng Z."/>
            <person name="Jin W."/>
            <person name="Jiang J."/>
            <person name="Leong S.A."/>
            <person name="Iwama H."/>
            <person name="Gojobori T."/>
            <person name="Itoh T."/>
            <person name="Niimura Y."/>
            <person name="Fujii Y."/>
            <person name="Habara T."/>
            <person name="Sakai H."/>
            <person name="Sato Y."/>
            <person name="Wilson G."/>
            <person name="Kumar K."/>
            <person name="McCouch S."/>
            <person name="Juretic N."/>
            <person name="Hoen D."/>
            <person name="Wright S."/>
            <person name="Bruskiewich R."/>
            <person name="Bureau T."/>
            <person name="Miyao A."/>
            <person name="Hirochika H."/>
            <person name="Nishikawa T."/>
            <person name="Kadowaki K."/>
            <person name="Sugiura M."/>
            <person name="Burr B."/>
            <person name="Sasaki T."/>
        </authorList>
    </citation>
    <scope>NUCLEOTIDE SEQUENCE [LARGE SCALE GENOMIC DNA]</scope>
    <source>
        <strain evidence="4">cv. Nipponbare</strain>
    </source>
</reference>
<dbReference type="EMBL" id="AP005257">
    <property type="protein sequence ID" value="BAC84180.1"/>
    <property type="molecule type" value="Genomic_DNA"/>
</dbReference>
<organism evidence="2 4">
    <name type="scientific">Oryza sativa subsp. japonica</name>
    <name type="common">Rice</name>
    <dbReference type="NCBI Taxonomy" id="39947"/>
    <lineage>
        <taxon>Eukaryota</taxon>
        <taxon>Viridiplantae</taxon>
        <taxon>Streptophyta</taxon>
        <taxon>Embryophyta</taxon>
        <taxon>Tracheophyta</taxon>
        <taxon>Spermatophyta</taxon>
        <taxon>Magnoliopsida</taxon>
        <taxon>Liliopsida</taxon>
        <taxon>Poales</taxon>
        <taxon>Poaceae</taxon>
        <taxon>BOP clade</taxon>
        <taxon>Oryzoideae</taxon>
        <taxon>Oryzeae</taxon>
        <taxon>Oryzinae</taxon>
        <taxon>Oryza</taxon>
        <taxon>Oryza sativa</taxon>
    </lineage>
</organism>
<reference evidence="2" key="2">
    <citation type="submission" date="2002-05" db="EMBL/GenBank/DDBJ databases">
        <title>Oryza sativa nipponbare(GA3) genomic DNA, chromosome 7, PAC clone:P0417F02.</title>
        <authorList>
            <person name="Sasaki T."/>
            <person name="Matsumoto T."/>
            <person name="Katayose Y."/>
        </authorList>
    </citation>
    <scope>NUCLEOTIDE SEQUENCE</scope>
</reference>
<feature type="region of interest" description="Disordered" evidence="1">
    <location>
        <begin position="70"/>
        <end position="90"/>
    </location>
</feature>
<evidence type="ECO:0000313" key="4">
    <source>
        <dbReference type="Proteomes" id="UP000000763"/>
    </source>
</evidence>
<dbReference type="Proteomes" id="UP000000763">
    <property type="component" value="Chromosome 7"/>
</dbReference>
<evidence type="ECO:0000313" key="2">
    <source>
        <dbReference type="EMBL" id="BAC84180.1"/>
    </source>
</evidence>
<name>Q6Z396_ORYSJ</name>
<evidence type="ECO:0000313" key="3">
    <source>
        <dbReference type="EMBL" id="BAD30696.1"/>
    </source>
</evidence>
<gene>
    <name evidence="2" type="ORF">P0417F02.9</name>
    <name evidence="3" type="ORF">P0589E08.28</name>
</gene>
<reference evidence="4" key="4">
    <citation type="journal article" date="2008" name="Nucleic Acids Res.">
        <title>The rice annotation project database (RAP-DB): 2008 update.</title>
        <authorList>
            <consortium name="The rice annotation project (RAP)"/>
        </authorList>
    </citation>
    <scope>GENOME REANNOTATION</scope>
    <source>
        <strain evidence="4">cv. Nipponbare</strain>
    </source>
</reference>
<proteinExistence type="predicted"/>